<dbReference type="InterPro" id="IPR028002">
    <property type="entry name" value="Myb_DNA-bind_5"/>
</dbReference>
<reference evidence="2" key="2">
    <citation type="submission" date="2020-11" db="EMBL/GenBank/DDBJ databases">
        <authorList>
            <person name="McCartney M.A."/>
            <person name="Auch B."/>
            <person name="Kono T."/>
            <person name="Mallez S."/>
            <person name="Becker A."/>
            <person name="Gohl D.M."/>
            <person name="Silverstein K.A.T."/>
            <person name="Koren S."/>
            <person name="Bechman K.B."/>
            <person name="Herman A."/>
            <person name="Abrahante J.E."/>
            <person name="Garbe J."/>
        </authorList>
    </citation>
    <scope>NUCLEOTIDE SEQUENCE</scope>
    <source>
        <strain evidence="2">Duluth1</strain>
        <tissue evidence="2">Whole animal</tissue>
    </source>
</reference>
<protein>
    <recommendedName>
        <fullName evidence="1">Myb/SANT-like DNA-binding domain-containing protein</fullName>
    </recommendedName>
</protein>
<evidence type="ECO:0000313" key="3">
    <source>
        <dbReference type="Proteomes" id="UP000828390"/>
    </source>
</evidence>
<feature type="domain" description="Myb/SANT-like DNA-binding" evidence="1">
    <location>
        <begin position="8"/>
        <end position="55"/>
    </location>
</feature>
<comment type="caution">
    <text evidence="2">The sequence shown here is derived from an EMBL/GenBank/DDBJ whole genome shotgun (WGS) entry which is preliminary data.</text>
</comment>
<dbReference type="EMBL" id="JAIWYP010000012">
    <property type="protein sequence ID" value="KAH3730222.1"/>
    <property type="molecule type" value="Genomic_DNA"/>
</dbReference>
<reference evidence="2" key="1">
    <citation type="journal article" date="2019" name="bioRxiv">
        <title>The Genome of the Zebra Mussel, Dreissena polymorpha: A Resource for Invasive Species Research.</title>
        <authorList>
            <person name="McCartney M.A."/>
            <person name="Auch B."/>
            <person name="Kono T."/>
            <person name="Mallez S."/>
            <person name="Zhang Y."/>
            <person name="Obille A."/>
            <person name="Becker A."/>
            <person name="Abrahante J.E."/>
            <person name="Garbe J."/>
            <person name="Badalamenti J.P."/>
            <person name="Herman A."/>
            <person name="Mangelson H."/>
            <person name="Liachko I."/>
            <person name="Sullivan S."/>
            <person name="Sone E.D."/>
            <person name="Koren S."/>
            <person name="Silverstein K.A.T."/>
            <person name="Beckman K.B."/>
            <person name="Gohl D.M."/>
        </authorList>
    </citation>
    <scope>NUCLEOTIDE SEQUENCE</scope>
    <source>
        <strain evidence="2">Duluth1</strain>
        <tissue evidence="2">Whole animal</tissue>
    </source>
</reference>
<gene>
    <name evidence="2" type="ORF">DPMN_056203</name>
</gene>
<keyword evidence="3" id="KW-1185">Reference proteome</keyword>
<evidence type="ECO:0000313" key="2">
    <source>
        <dbReference type="EMBL" id="KAH3730222.1"/>
    </source>
</evidence>
<dbReference type="Proteomes" id="UP000828390">
    <property type="component" value="Unassembled WGS sequence"/>
</dbReference>
<dbReference type="AlphaFoldDB" id="A0A9D4CT75"/>
<proteinExistence type="predicted"/>
<sequence length="66" mass="7310">MDAKTKVKKANLSKSEFETLVSEYENKYDVLEGGLSISLTGVDKRKAWESVMDALVVKTLTCKAPD</sequence>
<organism evidence="2 3">
    <name type="scientific">Dreissena polymorpha</name>
    <name type="common">Zebra mussel</name>
    <name type="synonym">Mytilus polymorpha</name>
    <dbReference type="NCBI Taxonomy" id="45954"/>
    <lineage>
        <taxon>Eukaryota</taxon>
        <taxon>Metazoa</taxon>
        <taxon>Spiralia</taxon>
        <taxon>Lophotrochozoa</taxon>
        <taxon>Mollusca</taxon>
        <taxon>Bivalvia</taxon>
        <taxon>Autobranchia</taxon>
        <taxon>Heteroconchia</taxon>
        <taxon>Euheterodonta</taxon>
        <taxon>Imparidentia</taxon>
        <taxon>Neoheterodontei</taxon>
        <taxon>Myida</taxon>
        <taxon>Dreissenoidea</taxon>
        <taxon>Dreissenidae</taxon>
        <taxon>Dreissena</taxon>
    </lineage>
</organism>
<evidence type="ECO:0000259" key="1">
    <source>
        <dbReference type="Pfam" id="PF13873"/>
    </source>
</evidence>
<name>A0A9D4CT75_DREPO</name>
<accession>A0A9D4CT75</accession>
<dbReference type="Pfam" id="PF13873">
    <property type="entry name" value="Myb_DNA-bind_5"/>
    <property type="match status" value="1"/>
</dbReference>